<organism evidence="1 2">
    <name type="scientific">Nocardioides mangrovi</name>
    <dbReference type="NCBI Taxonomy" id="2874580"/>
    <lineage>
        <taxon>Bacteria</taxon>
        <taxon>Bacillati</taxon>
        <taxon>Actinomycetota</taxon>
        <taxon>Actinomycetes</taxon>
        <taxon>Propionibacteriales</taxon>
        <taxon>Nocardioidaceae</taxon>
        <taxon>Nocardioides</taxon>
    </lineage>
</organism>
<proteinExistence type="predicted"/>
<gene>
    <name evidence="1" type="ORF">K8U61_16095</name>
</gene>
<dbReference type="Proteomes" id="UP000780875">
    <property type="component" value="Unassembled WGS sequence"/>
</dbReference>
<comment type="caution">
    <text evidence="1">The sequence shown here is derived from an EMBL/GenBank/DDBJ whole genome shotgun (WGS) entry which is preliminary data.</text>
</comment>
<evidence type="ECO:0000313" key="2">
    <source>
        <dbReference type="Proteomes" id="UP000780875"/>
    </source>
</evidence>
<reference evidence="1 2" key="1">
    <citation type="submission" date="2021-09" db="EMBL/GenBank/DDBJ databases">
        <title>Whole genome sequence of Nocardioides sp. GBK3QG-3.</title>
        <authorList>
            <person name="Tuo L."/>
        </authorList>
    </citation>
    <scope>NUCLEOTIDE SEQUENCE [LARGE SCALE GENOMIC DNA]</scope>
    <source>
        <strain evidence="1 2">GBK3QG-3</strain>
    </source>
</reference>
<name>A0ABS7UFC2_9ACTN</name>
<dbReference type="EMBL" id="JAIQZJ010000009">
    <property type="protein sequence ID" value="MBZ5739698.1"/>
    <property type="molecule type" value="Genomic_DNA"/>
</dbReference>
<evidence type="ECO:0000313" key="1">
    <source>
        <dbReference type="EMBL" id="MBZ5739698.1"/>
    </source>
</evidence>
<accession>A0ABS7UFC2</accession>
<keyword evidence="2" id="KW-1185">Reference proteome</keyword>
<protein>
    <recommendedName>
        <fullName evidence="3">DUF559 domain-containing protein</fullName>
    </recommendedName>
</protein>
<dbReference type="RefSeq" id="WP_224124059.1">
    <property type="nucleotide sequence ID" value="NZ_JAIQZJ010000009.1"/>
</dbReference>
<sequence>MQPPPWIVLANAQAGLVSRRQLNAHGVDHCRVRDQIAAGRWVALSPTVIGTTTGPLSREQMRWLAVLHAGPAGVLGDLSAAETIGLRNWHRDEICVLVPHNLDLDDPPFGIRIARTRRPIEMFRDRTSPLPRWRIEPAVLHFGAYQRSRRTAQGVVAAAVQQRLTTPERLLLAVEQMRPLRWARMFKQVIGEIAGGSESVAELDVLRLCRSQRLRPPSRQVQRRDASGRIRYTDCEWDLGDGRVLVLEIDGAFHMDVDRWEDDLARQRSLTDPRRIVVRCTAREVRDEPDRLGADLRRLGVPGRAA</sequence>
<evidence type="ECO:0008006" key="3">
    <source>
        <dbReference type="Google" id="ProtNLM"/>
    </source>
</evidence>